<organism evidence="2 3">
    <name type="scientific">Chitinophaga tropicalis</name>
    <dbReference type="NCBI Taxonomy" id="2683588"/>
    <lineage>
        <taxon>Bacteria</taxon>
        <taxon>Pseudomonadati</taxon>
        <taxon>Bacteroidota</taxon>
        <taxon>Chitinophagia</taxon>
        <taxon>Chitinophagales</taxon>
        <taxon>Chitinophagaceae</taxon>
        <taxon>Chitinophaga</taxon>
    </lineage>
</organism>
<feature type="domain" description="Carboxymuconolactone decarboxylase-like" evidence="1">
    <location>
        <begin position="13"/>
        <end position="78"/>
    </location>
</feature>
<proteinExistence type="predicted"/>
<evidence type="ECO:0000313" key="2">
    <source>
        <dbReference type="EMBL" id="MVT12537.1"/>
    </source>
</evidence>
<dbReference type="PANTHER" id="PTHR34846:SF10">
    <property type="entry name" value="CYTOPLASMIC PROTEIN"/>
    <property type="match status" value="1"/>
</dbReference>
<dbReference type="NCBIfam" id="TIGR00778">
    <property type="entry name" value="ahpD_dom"/>
    <property type="match status" value="1"/>
</dbReference>
<dbReference type="Gene3D" id="1.20.1290.10">
    <property type="entry name" value="AhpD-like"/>
    <property type="match status" value="1"/>
</dbReference>
<dbReference type="Pfam" id="PF02627">
    <property type="entry name" value="CMD"/>
    <property type="match status" value="1"/>
</dbReference>
<reference evidence="2 3" key="1">
    <citation type="submission" date="2019-12" db="EMBL/GenBank/DDBJ databases">
        <title>Chitinophaga sp. strain ysch24 (GDMCC 1.1355), whole genome shotgun sequence.</title>
        <authorList>
            <person name="Zhang X."/>
        </authorList>
    </citation>
    <scope>NUCLEOTIDE SEQUENCE [LARGE SCALE GENOMIC DNA]</scope>
    <source>
        <strain evidence="3">ysch24</strain>
    </source>
</reference>
<evidence type="ECO:0000259" key="1">
    <source>
        <dbReference type="Pfam" id="PF02627"/>
    </source>
</evidence>
<dbReference type="AlphaFoldDB" id="A0A7K1UDR9"/>
<dbReference type="GO" id="GO:0051920">
    <property type="term" value="F:peroxiredoxin activity"/>
    <property type="evidence" value="ECO:0007669"/>
    <property type="project" value="InterPro"/>
</dbReference>
<dbReference type="Proteomes" id="UP000461730">
    <property type="component" value="Unassembled WGS sequence"/>
</dbReference>
<dbReference type="PANTHER" id="PTHR34846">
    <property type="entry name" value="4-CARBOXYMUCONOLACTONE DECARBOXYLASE FAMILY PROTEIN (AFU_ORTHOLOGUE AFUA_6G11590)"/>
    <property type="match status" value="1"/>
</dbReference>
<sequence>MNNQRLNIMTLFPDVYEAVRGLEKAMGTSQIDPLQKELIKIRASQINGCAFCLNMHARLARKYGETEHRIYLVSVWKETKGIFSEEDRLLLEMTEEITLIHTHGLSAELYEKAVALFGEEKTAQVIMAIVAINTWNRLGVALEWEPEM</sequence>
<dbReference type="InterPro" id="IPR029032">
    <property type="entry name" value="AhpD-like"/>
</dbReference>
<name>A0A7K1UDR9_9BACT</name>
<protein>
    <submittedName>
        <fullName evidence="2">Carboxymuconolactone decarboxylase family protein</fullName>
    </submittedName>
</protein>
<evidence type="ECO:0000313" key="3">
    <source>
        <dbReference type="Proteomes" id="UP000461730"/>
    </source>
</evidence>
<keyword evidence="3" id="KW-1185">Reference proteome</keyword>
<accession>A0A7K1UDR9</accession>
<comment type="caution">
    <text evidence="2">The sequence shown here is derived from an EMBL/GenBank/DDBJ whole genome shotgun (WGS) entry which is preliminary data.</text>
</comment>
<dbReference type="InterPro" id="IPR003779">
    <property type="entry name" value="CMD-like"/>
</dbReference>
<dbReference type="RefSeq" id="WP_157309952.1">
    <property type="nucleotide sequence ID" value="NZ_WRXN01000029.1"/>
</dbReference>
<dbReference type="EMBL" id="WRXN01000029">
    <property type="protein sequence ID" value="MVT12537.1"/>
    <property type="molecule type" value="Genomic_DNA"/>
</dbReference>
<dbReference type="InterPro" id="IPR004675">
    <property type="entry name" value="AhpD_core"/>
</dbReference>
<dbReference type="SUPFAM" id="SSF69118">
    <property type="entry name" value="AhpD-like"/>
    <property type="match status" value="1"/>
</dbReference>
<gene>
    <name evidence="2" type="ORF">GO493_30075</name>
</gene>